<sequence length="253" mass="27177">MPQGTGSAVREGEAFQGRIYLPHGGGRCRGRHRPIALSLALSHSPIAETHAHASPGRERHWDGRRLHAKWHPRPGTDCGETPRDVPQGQARPQASPACPFLSLQPPQGEKRGAIRAAASALTPHAPLQATPKSAAERKTGKATTVATCVPQLPLRRCSCAGQKPQKSAAAFHAAHGGPAAEAPFGLRQRGPRAARNTHCVRQAWLLFLPPPPPPRNSARLLQSEAEKQTVMKDNVRKQNGVLQLSSQGLNKKK</sequence>
<feature type="region of interest" description="Disordered" evidence="1">
    <location>
        <begin position="71"/>
        <end position="114"/>
    </location>
</feature>
<organism evidence="2 3">
    <name type="scientific">Trypanosoma conorhini</name>
    <dbReference type="NCBI Taxonomy" id="83891"/>
    <lineage>
        <taxon>Eukaryota</taxon>
        <taxon>Discoba</taxon>
        <taxon>Euglenozoa</taxon>
        <taxon>Kinetoplastea</taxon>
        <taxon>Metakinetoplastina</taxon>
        <taxon>Trypanosomatida</taxon>
        <taxon>Trypanosomatidae</taxon>
        <taxon>Trypanosoma</taxon>
    </lineage>
</organism>
<dbReference type="Proteomes" id="UP000284403">
    <property type="component" value="Unassembled WGS sequence"/>
</dbReference>
<evidence type="ECO:0000256" key="1">
    <source>
        <dbReference type="SAM" id="MobiDB-lite"/>
    </source>
</evidence>
<evidence type="ECO:0000313" key="3">
    <source>
        <dbReference type="Proteomes" id="UP000284403"/>
    </source>
</evidence>
<name>A0A422Q6X2_9TRYP</name>
<dbReference type="RefSeq" id="XP_029230916.1">
    <property type="nucleotide sequence ID" value="XM_029369082.1"/>
</dbReference>
<dbReference type="GeneID" id="40315758"/>
<keyword evidence="3" id="KW-1185">Reference proteome</keyword>
<dbReference type="EMBL" id="MKKU01000076">
    <property type="protein sequence ID" value="RNF25710.1"/>
    <property type="molecule type" value="Genomic_DNA"/>
</dbReference>
<dbReference type="AlphaFoldDB" id="A0A422Q6X2"/>
<protein>
    <submittedName>
        <fullName evidence="2">Uncharacterized protein</fullName>
    </submittedName>
</protein>
<gene>
    <name evidence="2" type="ORF">Tco025E_02147</name>
</gene>
<reference evidence="2 3" key="1">
    <citation type="journal article" date="2018" name="BMC Genomics">
        <title>Genomic comparison of Trypanosoma conorhini and Trypanosoma rangeli to Trypanosoma cruzi strains of high and low virulence.</title>
        <authorList>
            <person name="Bradwell K.R."/>
            <person name="Koparde V.N."/>
            <person name="Matveyev A.V."/>
            <person name="Serrano M.G."/>
            <person name="Alves J.M."/>
            <person name="Parikh H."/>
            <person name="Huang B."/>
            <person name="Lee V."/>
            <person name="Espinosa-Alvarez O."/>
            <person name="Ortiz P.A."/>
            <person name="Costa-Martins A.G."/>
            <person name="Teixeira M.M."/>
            <person name="Buck G.A."/>
        </authorList>
    </citation>
    <scope>NUCLEOTIDE SEQUENCE [LARGE SCALE GENOMIC DNA]</scope>
    <source>
        <strain evidence="2 3">025E</strain>
    </source>
</reference>
<proteinExistence type="predicted"/>
<accession>A0A422Q6X2</accession>
<feature type="region of interest" description="Disordered" evidence="1">
    <location>
        <begin position="230"/>
        <end position="253"/>
    </location>
</feature>
<feature type="compositionally biased region" description="Polar residues" evidence="1">
    <location>
        <begin position="240"/>
        <end position="253"/>
    </location>
</feature>
<evidence type="ECO:0000313" key="2">
    <source>
        <dbReference type="EMBL" id="RNF25710.1"/>
    </source>
</evidence>
<comment type="caution">
    <text evidence="2">The sequence shown here is derived from an EMBL/GenBank/DDBJ whole genome shotgun (WGS) entry which is preliminary data.</text>
</comment>